<evidence type="ECO:0008006" key="5">
    <source>
        <dbReference type="Google" id="ProtNLM"/>
    </source>
</evidence>
<keyword evidence="4" id="KW-1185">Reference proteome</keyword>
<feature type="coiled-coil region" evidence="1">
    <location>
        <begin position="289"/>
        <end position="316"/>
    </location>
</feature>
<organism evidence="3 4">
    <name type="scientific">Aquimarina aggregata</name>
    <dbReference type="NCBI Taxonomy" id="1642818"/>
    <lineage>
        <taxon>Bacteria</taxon>
        <taxon>Pseudomonadati</taxon>
        <taxon>Bacteroidota</taxon>
        <taxon>Flavobacteriia</taxon>
        <taxon>Flavobacteriales</taxon>
        <taxon>Flavobacteriaceae</taxon>
        <taxon>Aquimarina</taxon>
    </lineage>
</organism>
<sequence length="317" mass="35398">MKNLFLLLALVGCLPLVNAQDEQINGNLQVKSNGIISANRGRLGFSHSWTDWNHTIYNNYLNIDSEGVWDGMKFNVYKGANFRVGPSKVSAFFINENGNIGVGTTNPKQKLEIFNSTAFNTNMTAEDQDHISLISNDPGNGGFFGGITWKTGERRRAAIAATREHTDLDYVGLAFFTRGTDGPGPIYESMRITRYGNVGIGTTTPDAKLTVNGNIHTKEVKVDLSIPAPDYVFKKEYHLLTIEEVQQHIKDNGHLPNIPSAKEMGKNGVELGIMNMKLLEKIEELTLYTINQEKQLHSQEERIKDLEEKLTLLLKSK</sequence>
<comment type="caution">
    <text evidence="3">The sequence shown here is derived from an EMBL/GenBank/DDBJ whole genome shotgun (WGS) entry which is preliminary data.</text>
</comment>
<name>A0A162YZD8_9FLAO</name>
<dbReference type="EMBL" id="LQRT01000035">
    <property type="protein sequence ID" value="KZS39455.1"/>
    <property type="molecule type" value="Genomic_DNA"/>
</dbReference>
<dbReference type="Proteomes" id="UP000076715">
    <property type="component" value="Unassembled WGS sequence"/>
</dbReference>
<feature type="chain" id="PRO_5007841130" description="Peptidase S74 domain-containing protein" evidence="2">
    <location>
        <begin position="20"/>
        <end position="317"/>
    </location>
</feature>
<dbReference type="OrthoDB" id="9808753at2"/>
<feature type="signal peptide" evidence="2">
    <location>
        <begin position="1"/>
        <end position="19"/>
    </location>
</feature>
<protein>
    <recommendedName>
        <fullName evidence="5">Peptidase S74 domain-containing protein</fullName>
    </recommendedName>
</protein>
<evidence type="ECO:0000256" key="1">
    <source>
        <dbReference type="SAM" id="Coils"/>
    </source>
</evidence>
<proteinExistence type="predicted"/>
<reference evidence="3 4" key="1">
    <citation type="submission" date="2016-01" db="EMBL/GenBank/DDBJ databases">
        <title>The draft genome sequence of Aquimarina sp. RZW4-3-2.</title>
        <authorList>
            <person name="Wang Y."/>
        </authorList>
    </citation>
    <scope>NUCLEOTIDE SEQUENCE [LARGE SCALE GENOMIC DNA]</scope>
    <source>
        <strain evidence="3 4">RZW4-3-2</strain>
    </source>
</reference>
<evidence type="ECO:0000313" key="4">
    <source>
        <dbReference type="Proteomes" id="UP000076715"/>
    </source>
</evidence>
<gene>
    <name evidence="3" type="ORF">AWE51_13040</name>
</gene>
<keyword evidence="1" id="KW-0175">Coiled coil</keyword>
<evidence type="ECO:0000313" key="3">
    <source>
        <dbReference type="EMBL" id="KZS39455.1"/>
    </source>
</evidence>
<accession>A0A162YZD8</accession>
<dbReference type="STRING" id="1642818.AWE51_13040"/>
<dbReference type="RefSeq" id="WP_066317759.1">
    <property type="nucleotide sequence ID" value="NZ_LQRT01000035.1"/>
</dbReference>
<dbReference type="AlphaFoldDB" id="A0A162YZD8"/>
<keyword evidence="2" id="KW-0732">Signal</keyword>
<evidence type="ECO:0000256" key="2">
    <source>
        <dbReference type="SAM" id="SignalP"/>
    </source>
</evidence>